<keyword evidence="1" id="KW-1133">Transmembrane helix</keyword>
<keyword evidence="1" id="KW-0812">Transmembrane</keyword>
<comment type="caution">
    <text evidence="2">The sequence shown here is derived from an EMBL/GenBank/DDBJ whole genome shotgun (WGS) entry which is preliminary data.</text>
</comment>
<sequence>MEVTMQALDWFFRDRTSGRIVIGQWPNLSLWAFGLAEAVAWIAGPSGTVGWWATLVSTIALVVWAGDEVIRGVNPWRRCLGGAVLAGMAILRIG</sequence>
<dbReference type="RefSeq" id="WP_238252913.1">
    <property type="nucleotide sequence ID" value="NZ_BPQX01000063.1"/>
</dbReference>
<feature type="transmembrane region" description="Helical" evidence="1">
    <location>
        <begin position="21"/>
        <end position="43"/>
    </location>
</feature>
<name>A0ABU0HRM4_9HYPH</name>
<evidence type="ECO:0000313" key="2">
    <source>
        <dbReference type="EMBL" id="MDQ0444567.1"/>
    </source>
</evidence>
<feature type="transmembrane region" description="Helical" evidence="1">
    <location>
        <begin position="49"/>
        <end position="70"/>
    </location>
</feature>
<evidence type="ECO:0000313" key="3">
    <source>
        <dbReference type="Proteomes" id="UP001236369"/>
    </source>
</evidence>
<keyword evidence="3" id="KW-1185">Reference proteome</keyword>
<evidence type="ECO:0000256" key="1">
    <source>
        <dbReference type="SAM" id="Phobius"/>
    </source>
</evidence>
<protein>
    <submittedName>
        <fullName evidence="2">Uncharacterized protein</fullName>
    </submittedName>
</protein>
<dbReference type="EMBL" id="JAUSVV010000013">
    <property type="protein sequence ID" value="MDQ0444567.1"/>
    <property type="molecule type" value="Genomic_DNA"/>
</dbReference>
<organism evidence="2 3">
    <name type="scientific">Methylobacterium persicinum</name>
    <dbReference type="NCBI Taxonomy" id="374426"/>
    <lineage>
        <taxon>Bacteria</taxon>
        <taxon>Pseudomonadati</taxon>
        <taxon>Pseudomonadota</taxon>
        <taxon>Alphaproteobacteria</taxon>
        <taxon>Hyphomicrobiales</taxon>
        <taxon>Methylobacteriaceae</taxon>
        <taxon>Methylobacterium</taxon>
    </lineage>
</organism>
<proteinExistence type="predicted"/>
<dbReference type="Proteomes" id="UP001236369">
    <property type="component" value="Unassembled WGS sequence"/>
</dbReference>
<keyword evidence="1" id="KW-0472">Membrane</keyword>
<reference evidence="2 3" key="1">
    <citation type="submission" date="2023-07" db="EMBL/GenBank/DDBJ databases">
        <title>Genomic Encyclopedia of Type Strains, Phase IV (KMG-IV): sequencing the most valuable type-strain genomes for metagenomic binning, comparative biology and taxonomic classification.</title>
        <authorList>
            <person name="Goeker M."/>
        </authorList>
    </citation>
    <scope>NUCLEOTIDE SEQUENCE [LARGE SCALE GENOMIC DNA]</scope>
    <source>
        <strain evidence="2 3">DSM 19562</strain>
    </source>
</reference>
<accession>A0ABU0HRM4</accession>
<gene>
    <name evidence="2" type="ORF">QO016_004080</name>
</gene>